<dbReference type="Gene3D" id="3.40.50.410">
    <property type="entry name" value="von Willebrand factor, type A domain"/>
    <property type="match status" value="1"/>
</dbReference>
<feature type="domain" description="VWFA" evidence="1">
    <location>
        <begin position="10"/>
        <end position="88"/>
    </location>
</feature>
<organism evidence="2 3">
    <name type="scientific">Gongylonema pulchrum</name>
    <dbReference type="NCBI Taxonomy" id="637853"/>
    <lineage>
        <taxon>Eukaryota</taxon>
        <taxon>Metazoa</taxon>
        <taxon>Ecdysozoa</taxon>
        <taxon>Nematoda</taxon>
        <taxon>Chromadorea</taxon>
        <taxon>Rhabditida</taxon>
        <taxon>Spirurina</taxon>
        <taxon>Spiruromorpha</taxon>
        <taxon>Spiruroidea</taxon>
        <taxon>Gongylonematidae</taxon>
        <taxon>Gongylonema</taxon>
    </lineage>
</organism>
<dbReference type="OrthoDB" id="5841140at2759"/>
<evidence type="ECO:0000313" key="2">
    <source>
        <dbReference type="EMBL" id="VDK75392.1"/>
    </source>
</evidence>
<keyword evidence="3" id="KW-1185">Reference proteome</keyword>
<dbReference type="AlphaFoldDB" id="A0A3P6SHC3"/>
<dbReference type="Pfam" id="PF00092">
    <property type="entry name" value="VWA"/>
    <property type="match status" value="1"/>
</dbReference>
<reference evidence="2 3" key="1">
    <citation type="submission" date="2018-11" db="EMBL/GenBank/DDBJ databases">
        <authorList>
            <consortium name="Pathogen Informatics"/>
        </authorList>
    </citation>
    <scope>NUCLEOTIDE SEQUENCE [LARGE SCALE GENOMIC DNA]</scope>
</reference>
<name>A0A3P6SHC3_9BILA</name>
<gene>
    <name evidence="2" type="ORF">GPUH_LOCUS9652</name>
</gene>
<dbReference type="PANTHER" id="PTHR24020">
    <property type="entry name" value="COLLAGEN ALPHA"/>
    <property type="match status" value="1"/>
</dbReference>
<dbReference type="InterPro" id="IPR002035">
    <property type="entry name" value="VWF_A"/>
</dbReference>
<evidence type="ECO:0000259" key="1">
    <source>
        <dbReference type="PROSITE" id="PS50234"/>
    </source>
</evidence>
<accession>A0A3P6SHC3</accession>
<protein>
    <recommendedName>
        <fullName evidence="1">VWFA domain-containing protein</fullName>
    </recommendedName>
</protein>
<dbReference type="Proteomes" id="UP000271098">
    <property type="component" value="Unassembled WGS sequence"/>
</dbReference>
<dbReference type="PROSITE" id="PS50234">
    <property type="entry name" value="VWFA"/>
    <property type="match status" value="1"/>
</dbReference>
<dbReference type="PANTHER" id="PTHR24020:SF87">
    <property type="entry name" value="COLLAGEN ALPHA-1(VI) CHAIN-LIKE"/>
    <property type="match status" value="1"/>
</dbReference>
<dbReference type="EMBL" id="UYRT01032618">
    <property type="protein sequence ID" value="VDK75392.1"/>
    <property type="molecule type" value="Genomic_DNA"/>
</dbReference>
<dbReference type="InterPro" id="IPR050525">
    <property type="entry name" value="ECM_Assembly_Org"/>
</dbReference>
<evidence type="ECO:0000313" key="3">
    <source>
        <dbReference type="Proteomes" id="UP000271098"/>
    </source>
</evidence>
<dbReference type="InterPro" id="IPR036465">
    <property type="entry name" value="vWFA_dom_sf"/>
</dbReference>
<sequence length="100" mass="10943">MCNLRLNGFKGARGGGIPKVAVVVTDGQSQDSVAEAAQRLRDAHVMIYAIGVTNLVNVHQLHQIAGNPVRVLTVESFDQLDRTLADSLTWDMCKTEFSEF</sequence>
<dbReference type="SUPFAM" id="SSF53300">
    <property type="entry name" value="vWA-like"/>
    <property type="match status" value="1"/>
</dbReference>
<proteinExistence type="predicted"/>